<dbReference type="Proteomes" id="UP000017819">
    <property type="component" value="Unassembled WGS sequence"/>
</dbReference>
<accession>V4TGD5</accession>
<keyword evidence="2" id="KW-1185">Reference proteome</keyword>
<comment type="caution">
    <text evidence="1">The sequence shown here is derived from an EMBL/GenBank/DDBJ whole genome shotgun (WGS) entry which is preliminary data.</text>
</comment>
<dbReference type="AlphaFoldDB" id="V4TGD5"/>
<sequence length="69" mass="8181">MRQFPLKVECVRRRVIAMREEALRDLFADIQGFFDSRRLYPATGWISPADIEKRRARPVCFPGQITRLE</sequence>
<protein>
    <recommendedName>
        <fullName evidence="3">Mobile element protein</fullName>
    </recommendedName>
</protein>
<organism evidence="1 2">
    <name type="scientific">Lutibaculum baratangense AMV1</name>
    <dbReference type="NCBI Taxonomy" id="631454"/>
    <lineage>
        <taxon>Bacteria</taxon>
        <taxon>Pseudomonadati</taxon>
        <taxon>Pseudomonadota</taxon>
        <taxon>Alphaproteobacteria</taxon>
        <taxon>Hyphomicrobiales</taxon>
        <taxon>Tepidamorphaceae</taxon>
        <taxon>Lutibaculum</taxon>
    </lineage>
</organism>
<evidence type="ECO:0008006" key="3">
    <source>
        <dbReference type="Google" id="ProtNLM"/>
    </source>
</evidence>
<dbReference type="EMBL" id="AWXZ01000025">
    <property type="protein sequence ID" value="ESR25178.1"/>
    <property type="molecule type" value="Genomic_DNA"/>
</dbReference>
<proteinExistence type="predicted"/>
<evidence type="ECO:0000313" key="1">
    <source>
        <dbReference type="EMBL" id="ESR25178.1"/>
    </source>
</evidence>
<evidence type="ECO:0000313" key="2">
    <source>
        <dbReference type="Proteomes" id="UP000017819"/>
    </source>
</evidence>
<gene>
    <name evidence="1" type="ORF">N177_1924</name>
</gene>
<reference evidence="1 2" key="1">
    <citation type="journal article" date="2014" name="Genome Announc.">
        <title>Draft Genome Sequence of Lutibaculum baratangense Strain AMV1T, Isolated from a Mud Volcano in Andamans, India.</title>
        <authorList>
            <person name="Singh A."/>
            <person name="Sreenivas A."/>
            <person name="Sathyanarayana Reddy G."/>
            <person name="Pinnaka A.K."/>
            <person name="Shivaji S."/>
        </authorList>
    </citation>
    <scope>NUCLEOTIDE SEQUENCE [LARGE SCALE GENOMIC DNA]</scope>
    <source>
        <strain evidence="1 2">AMV1</strain>
    </source>
</reference>
<name>V4TGD5_9HYPH</name>